<feature type="compositionally biased region" description="Basic residues" evidence="3">
    <location>
        <begin position="123"/>
        <end position="133"/>
    </location>
</feature>
<reference evidence="5" key="2">
    <citation type="submission" date="2025-09" db="UniProtKB">
        <authorList>
            <consortium name="Ensembl"/>
        </authorList>
    </citation>
    <scope>IDENTIFICATION</scope>
</reference>
<evidence type="ECO:0000256" key="3">
    <source>
        <dbReference type="SAM" id="MobiDB-lite"/>
    </source>
</evidence>
<dbReference type="PROSITE" id="PS00118">
    <property type="entry name" value="PA2_HIS"/>
    <property type="match status" value="1"/>
</dbReference>
<dbReference type="InterPro" id="IPR016090">
    <property type="entry name" value="PLA2-like_dom"/>
</dbReference>
<dbReference type="Gene3D" id="1.20.90.10">
    <property type="entry name" value="Phospholipase A2 domain"/>
    <property type="match status" value="2"/>
</dbReference>
<feature type="domain" description="Phospholipase A2-like central" evidence="4">
    <location>
        <begin position="162"/>
        <end position="195"/>
    </location>
</feature>
<keyword evidence="6" id="KW-1185">Reference proteome</keyword>
<feature type="compositionally biased region" description="Pro residues" evidence="3">
    <location>
        <begin position="136"/>
        <end position="154"/>
    </location>
</feature>
<evidence type="ECO:0000256" key="2">
    <source>
        <dbReference type="ARBA" id="ARBA00022525"/>
    </source>
</evidence>
<reference evidence="5" key="1">
    <citation type="submission" date="2025-08" db="UniProtKB">
        <authorList>
            <consortium name="Ensembl"/>
        </authorList>
    </citation>
    <scope>IDENTIFICATION</scope>
</reference>
<evidence type="ECO:0000313" key="6">
    <source>
        <dbReference type="Proteomes" id="UP000261480"/>
    </source>
</evidence>
<dbReference type="Proteomes" id="UP000261480">
    <property type="component" value="Unplaced"/>
</dbReference>
<dbReference type="InterPro" id="IPR036444">
    <property type="entry name" value="PLipase_A2_dom_sf"/>
</dbReference>
<dbReference type="InterPro" id="IPR033113">
    <property type="entry name" value="PLA2_histidine"/>
</dbReference>
<dbReference type="GO" id="GO:0004623">
    <property type="term" value="F:phospholipase A2 activity"/>
    <property type="evidence" value="ECO:0007669"/>
    <property type="project" value="InterPro"/>
</dbReference>
<dbReference type="SUPFAM" id="SSF48619">
    <property type="entry name" value="Phospholipase A2, PLA2"/>
    <property type="match status" value="1"/>
</dbReference>
<dbReference type="GO" id="GO:0050482">
    <property type="term" value="P:arachidonate secretion"/>
    <property type="evidence" value="ECO:0007669"/>
    <property type="project" value="InterPro"/>
</dbReference>
<evidence type="ECO:0000259" key="4">
    <source>
        <dbReference type="Pfam" id="PF05826"/>
    </source>
</evidence>
<dbReference type="GO" id="GO:0006644">
    <property type="term" value="P:phospholipid metabolic process"/>
    <property type="evidence" value="ECO:0007669"/>
    <property type="project" value="InterPro"/>
</dbReference>
<organism evidence="5 6">
    <name type="scientific">Poecilia mexicana</name>
    <dbReference type="NCBI Taxonomy" id="48701"/>
    <lineage>
        <taxon>Eukaryota</taxon>
        <taxon>Metazoa</taxon>
        <taxon>Chordata</taxon>
        <taxon>Craniata</taxon>
        <taxon>Vertebrata</taxon>
        <taxon>Euteleostomi</taxon>
        <taxon>Actinopterygii</taxon>
        <taxon>Neopterygii</taxon>
        <taxon>Teleostei</taxon>
        <taxon>Neoteleostei</taxon>
        <taxon>Acanthomorphata</taxon>
        <taxon>Ovalentaria</taxon>
        <taxon>Atherinomorphae</taxon>
        <taxon>Cyprinodontiformes</taxon>
        <taxon>Poeciliidae</taxon>
        <taxon>Poeciliinae</taxon>
        <taxon>Poecilia</taxon>
    </lineage>
</organism>
<name>A0A3B3XP22_9TELE</name>
<dbReference type="AlphaFoldDB" id="A0A3B3XP22"/>
<protein>
    <recommendedName>
        <fullName evidence="4">Phospholipase A2-like central domain-containing protein</fullName>
    </recommendedName>
</protein>
<sequence length="196" mass="22160">SVRFEGKVKNLLGVFSDTDSCCREHDQCKHTILSFQSDFGVFNSNIFTMSHCDCDDKIISLRVRQPFSFPSRHFSLCSDLTGVKRLRWRCTLTSTHPRCTSPASPKRAASTAPAPTSTPPHLHNSRKQTRHVRTCCPPPLPRTRSPHPLPSPPSPQSCVLYKELDECKNKILPQQRKYGLHNTETGTIYHCNCTAR</sequence>
<proteinExistence type="predicted"/>
<accession>A0A3B3XP22</accession>
<feature type="region of interest" description="Disordered" evidence="3">
    <location>
        <begin position="96"/>
        <end position="154"/>
    </location>
</feature>
<dbReference type="GO" id="GO:0005576">
    <property type="term" value="C:extracellular region"/>
    <property type="evidence" value="ECO:0007669"/>
    <property type="project" value="UniProtKB-SubCell"/>
</dbReference>
<feature type="domain" description="Phospholipase A2-like central" evidence="4">
    <location>
        <begin position="10"/>
        <end position="58"/>
    </location>
</feature>
<evidence type="ECO:0000256" key="1">
    <source>
        <dbReference type="ARBA" id="ARBA00004613"/>
    </source>
</evidence>
<dbReference type="Ensembl" id="ENSPMET00000033492.1">
    <property type="protein sequence ID" value="ENSPMEP00000016690.1"/>
    <property type="gene ID" value="ENSPMEG00000019407.1"/>
</dbReference>
<evidence type="ECO:0000313" key="5">
    <source>
        <dbReference type="Ensembl" id="ENSPMEP00000016690.1"/>
    </source>
</evidence>
<feature type="compositionally biased region" description="Low complexity" evidence="3">
    <location>
        <begin position="100"/>
        <end position="115"/>
    </location>
</feature>
<keyword evidence="2" id="KW-0964">Secreted</keyword>
<comment type="subcellular location">
    <subcellularLocation>
        <location evidence="1">Secreted</location>
    </subcellularLocation>
</comment>
<dbReference type="Pfam" id="PF05826">
    <property type="entry name" value="Phospholip_A2_2"/>
    <property type="match status" value="2"/>
</dbReference>
<dbReference type="PANTHER" id="PTHR12253">
    <property type="entry name" value="RH14732P"/>
    <property type="match status" value="1"/>
</dbReference>